<evidence type="ECO:0000313" key="10">
    <source>
        <dbReference type="Proteomes" id="UP000477911"/>
    </source>
</evidence>
<evidence type="ECO:0000256" key="2">
    <source>
        <dbReference type="ARBA" id="ARBA00022448"/>
    </source>
</evidence>
<evidence type="ECO:0000256" key="6">
    <source>
        <dbReference type="ARBA" id="ARBA00023136"/>
    </source>
</evidence>
<feature type="transmembrane region" description="Helical" evidence="7">
    <location>
        <begin position="221"/>
        <end position="241"/>
    </location>
</feature>
<dbReference type="SUPFAM" id="SSF161098">
    <property type="entry name" value="MetI-like"/>
    <property type="match status" value="2"/>
</dbReference>
<evidence type="ECO:0000259" key="8">
    <source>
        <dbReference type="PROSITE" id="PS50928"/>
    </source>
</evidence>
<dbReference type="PANTHER" id="PTHR30151">
    <property type="entry name" value="ALKANE SULFONATE ABC TRANSPORTER-RELATED, MEMBRANE SUBUNIT"/>
    <property type="match status" value="1"/>
</dbReference>
<sequence length="507" mass="52972">MPACPIPRLLPRLWPLAVVLAGLALWQGLGSGTLWGRHILSTPPQILGDLWQARPLYLLHGAATLRAAAAGFAMGCGTAFLAALAFCRWPLLERALRGINIAIYTIPAIVVGPLLVLFLRGDAPQAVLAALMSYFPAMSVMLMGLRRVDPGLRALVAVYGGGEAALLRHVRLRGALPEILAALRLAAPLSVLGAVLGEFGSGARFGFGAFLLSTLAQANPARLWGIALATSAIAGAGYLLFRGPGRDRLAAPLGAALPEGAPVGGSRLLWAVVAMALPGLLWALATRLSALPALIAPPPAEVLAYLVTPEARPLWQALAQTLPLAGLGLLAGMALAMGLAALGVLAPRLARGLMGAALVVQNTPLIAMVPFVVLVFGRGTAASVVLAMLVVFFPAYVVLARGMAAVPQAARDLLAVYGGSRWQLLWRLALPWSLGHAFTALRMVAPMALLGVMVAQWLVTGTGLGNLLNVARARMDYHAIWGGALLSVLIAGLAYEGVGLLERRWRR</sequence>
<feature type="transmembrane region" description="Helical" evidence="7">
    <location>
        <begin position="381"/>
        <end position="399"/>
    </location>
</feature>
<keyword evidence="2 7" id="KW-0813">Transport</keyword>
<dbReference type="PANTHER" id="PTHR30151:SF41">
    <property type="entry name" value="ABC TRANSPORTER PERMEASE PROTEIN"/>
    <property type="match status" value="1"/>
</dbReference>
<dbReference type="Gene3D" id="1.10.3720.10">
    <property type="entry name" value="MetI-like"/>
    <property type="match status" value="2"/>
</dbReference>
<organism evidence="9 10">
    <name type="scientific">Pseudooceanicola albus</name>
    <dbReference type="NCBI Taxonomy" id="2692189"/>
    <lineage>
        <taxon>Bacteria</taxon>
        <taxon>Pseudomonadati</taxon>
        <taxon>Pseudomonadota</taxon>
        <taxon>Alphaproteobacteria</taxon>
        <taxon>Rhodobacterales</taxon>
        <taxon>Paracoccaceae</taxon>
        <taxon>Pseudooceanicola</taxon>
    </lineage>
</organism>
<feature type="transmembrane region" description="Helical" evidence="7">
    <location>
        <begin position="479"/>
        <end position="501"/>
    </location>
</feature>
<dbReference type="GO" id="GO:0055085">
    <property type="term" value="P:transmembrane transport"/>
    <property type="evidence" value="ECO:0007669"/>
    <property type="project" value="InterPro"/>
</dbReference>
<feature type="transmembrane region" description="Helical" evidence="7">
    <location>
        <begin position="181"/>
        <end position="201"/>
    </location>
</feature>
<feature type="transmembrane region" description="Helical" evidence="7">
    <location>
        <begin position="353"/>
        <end position="375"/>
    </location>
</feature>
<protein>
    <submittedName>
        <fullName evidence="9">ABC transporter permease subunit</fullName>
    </submittedName>
</protein>
<keyword evidence="4 7" id="KW-0812">Transmembrane</keyword>
<feature type="transmembrane region" description="Helical" evidence="7">
    <location>
        <begin position="67"/>
        <end position="87"/>
    </location>
</feature>
<dbReference type="PROSITE" id="PS50928">
    <property type="entry name" value="ABC_TM1"/>
    <property type="match status" value="1"/>
</dbReference>
<comment type="caution">
    <text evidence="9">The sequence shown here is derived from an EMBL/GenBank/DDBJ whole genome shotgun (WGS) entry which is preliminary data.</text>
</comment>
<dbReference type="InterPro" id="IPR035906">
    <property type="entry name" value="MetI-like_sf"/>
</dbReference>
<comment type="similarity">
    <text evidence="7">Belongs to the binding-protein-dependent transport system permease family.</text>
</comment>
<keyword evidence="10" id="KW-1185">Reference proteome</keyword>
<dbReference type="InterPro" id="IPR000515">
    <property type="entry name" value="MetI-like"/>
</dbReference>
<gene>
    <name evidence="9" type="ORF">GR170_17365</name>
</gene>
<feature type="transmembrane region" description="Helical" evidence="7">
    <location>
        <begin position="440"/>
        <end position="459"/>
    </location>
</feature>
<dbReference type="GO" id="GO:0005886">
    <property type="term" value="C:plasma membrane"/>
    <property type="evidence" value="ECO:0007669"/>
    <property type="project" value="UniProtKB-SubCell"/>
</dbReference>
<feature type="transmembrane region" description="Helical" evidence="7">
    <location>
        <begin position="268"/>
        <end position="285"/>
    </location>
</feature>
<keyword evidence="6 7" id="KW-0472">Membrane</keyword>
<dbReference type="EMBL" id="WUMU01000019">
    <property type="protein sequence ID" value="MXN19605.1"/>
    <property type="molecule type" value="Genomic_DNA"/>
</dbReference>
<keyword evidence="5 7" id="KW-1133">Transmembrane helix</keyword>
<feature type="transmembrane region" description="Helical" evidence="7">
    <location>
        <begin position="324"/>
        <end position="346"/>
    </location>
</feature>
<dbReference type="Proteomes" id="UP000477911">
    <property type="component" value="Unassembled WGS sequence"/>
</dbReference>
<dbReference type="CDD" id="cd06261">
    <property type="entry name" value="TM_PBP2"/>
    <property type="match status" value="1"/>
</dbReference>
<dbReference type="Pfam" id="PF00528">
    <property type="entry name" value="BPD_transp_1"/>
    <property type="match status" value="2"/>
</dbReference>
<accession>A0A6L7G660</accession>
<evidence type="ECO:0000313" key="9">
    <source>
        <dbReference type="EMBL" id="MXN19605.1"/>
    </source>
</evidence>
<name>A0A6L7G660_9RHOB</name>
<feature type="transmembrane region" description="Helical" evidence="7">
    <location>
        <begin position="99"/>
        <end position="119"/>
    </location>
</feature>
<keyword evidence="3" id="KW-1003">Cell membrane</keyword>
<feature type="transmembrane region" description="Helical" evidence="7">
    <location>
        <begin position="125"/>
        <end position="145"/>
    </location>
</feature>
<evidence type="ECO:0000256" key="5">
    <source>
        <dbReference type="ARBA" id="ARBA00022989"/>
    </source>
</evidence>
<evidence type="ECO:0000256" key="3">
    <source>
        <dbReference type="ARBA" id="ARBA00022475"/>
    </source>
</evidence>
<reference evidence="9 10" key="1">
    <citation type="submission" date="2019-12" db="EMBL/GenBank/DDBJ databases">
        <authorList>
            <person name="Li M."/>
        </authorList>
    </citation>
    <scope>NUCLEOTIDE SEQUENCE [LARGE SCALE GENOMIC DNA]</scope>
    <source>
        <strain evidence="9 10">GBMRC 2024</strain>
    </source>
</reference>
<dbReference type="AlphaFoldDB" id="A0A6L7G660"/>
<evidence type="ECO:0000256" key="4">
    <source>
        <dbReference type="ARBA" id="ARBA00022692"/>
    </source>
</evidence>
<evidence type="ECO:0000256" key="7">
    <source>
        <dbReference type="RuleBase" id="RU363032"/>
    </source>
</evidence>
<evidence type="ECO:0000256" key="1">
    <source>
        <dbReference type="ARBA" id="ARBA00004651"/>
    </source>
</evidence>
<comment type="subcellular location">
    <subcellularLocation>
        <location evidence="1 7">Cell membrane</location>
        <topology evidence="1 7">Multi-pass membrane protein</topology>
    </subcellularLocation>
</comment>
<proteinExistence type="inferred from homology"/>
<dbReference type="RefSeq" id="WP_160895728.1">
    <property type="nucleotide sequence ID" value="NZ_WUMU01000019.1"/>
</dbReference>
<feature type="domain" description="ABC transmembrane type-1" evidence="8">
    <location>
        <begin position="318"/>
        <end position="502"/>
    </location>
</feature>